<evidence type="ECO:0000313" key="4">
    <source>
        <dbReference type="EMBL" id="KAH0539307.1"/>
    </source>
</evidence>
<feature type="compositionally biased region" description="Basic residues" evidence="3">
    <location>
        <begin position="173"/>
        <end position="187"/>
    </location>
</feature>
<evidence type="ECO:0000256" key="2">
    <source>
        <dbReference type="SAM" id="Coils"/>
    </source>
</evidence>
<evidence type="ECO:0000313" key="5">
    <source>
        <dbReference type="Proteomes" id="UP000826195"/>
    </source>
</evidence>
<feature type="compositionally biased region" description="Basic and acidic residues" evidence="3">
    <location>
        <begin position="945"/>
        <end position="954"/>
    </location>
</feature>
<comment type="caution">
    <text evidence="4">The sequence shown here is derived from an EMBL/GenBank/DDBJ whole genome shotgun (WGS) entry which is preliminary data.</text>
</comment>
<feature type="compositionally biased region" description="Polar residues" evidence="3">
    <location>
        <begin position="190"/>
        <end position="209"/>
    </location>
</feature>
<feature type="coiled-coil region" evidence="2">
    <location>
        <begin position="257"/>
        <end position="388"/>
    </location>
</feature>
<organism evidence="4 5">
    <name type="scientific">Cotesia glomerata</name>
    <name type="common">Lepidopteran parasitic wasp</name>
    <name type="synonym">Apanteles glomeratus</name>
    <dbReference type="NCBI Taxonomy" id="32391"/>
    <lineage>
        <taxon>Eukaryota</taxon>
        <taxon>Metazoa</taxon>
        <taxon>Ecdysozoa</taxon>
        <taxon>Arthropoda</taxon>
        <taxon>Hexapoda</taxon>
        <taxon>Insecta</taxon>
        <taxon>Pterygota</taxon>
        <taxon>Neoptera</taxon>
        <taxon>Endopterygota</taxon>
        <taxon>Hymenoptera</taxon>
        <taxon>Apocrita</taxon>
        <taxon>Ichneumonoidea</taxon>
        <taxon>Braconidae</taxon>
        <taxon>Microgastrinae</taxon>
        <taxon>Cotesia</taxon>
    </lineage>
</organism>
<feature type="coiled-coil region" evidence="2">
    <location>
        <begin position="529"/>
        <end position="761"/>
    </location>
</feature>
<keyword evidence="1 2" id="KW-0175">Coiled coil</keyword>
<dbReference type="EMBL" id="JAHXZJ010002609">
    <property type="protein sequence ID" value="KAH0539307.1"/>
    <property type="molecule type" value="Genomic_DNA"/>
</dbReference>
<dbReference type="AlphaFoldDB" id="A0AAV7HWR7"/>
<keyword evidence="5" id="KW-1185">Reference proteome</keyword>
<evidence type="ECO:0000256" key="1">
    <source>
        <dbReference type="ARBA" id="ARBA00023054"/>
    </source>
</evidence>
<dbReference type="Proteomes" id="UP000826195">
    <property type="component" value="Unassembled WGS sequence"/>
</dbReference>
<reference evidence="4 5" key="1">
    <citation type="journal article" date="2021" name="J. Hered.">
        <title>A chromosome-level genome assembly of the parasitoid wasp, Cotesia glomerata (Hymenoptera: Braconidae).</title>
        <authorList>
            <person name="Pinto B.J."/>
            <person name="Weis J.J."/>
            <person name="Gamble T."/>
            <person name="Ode P.J."/>
            <person name="Paul R."/>
            <person name="Zaspel J.M."/>
        </authorList>
    </citation>
    <scope>NUCLEOTIDE SEQUENCE [LARGE SCALE GENOMIC DNA]</scope>
    <source>
        <strain evidence="4">CgM1</strain>
    </source>
</reference>
<accession>A0AAV7HWR7</accession>
<feature type="compositionally biased region" description="Polar residues" evidence="3">
    <location>
        <begin position="933"/>
        <end position="944"/>
    </location>
</feature>
<sequence>MSFAEYGSSIFFMGKKPLDQGDGLANNNDKYFGCRLKMIDSCNDLRAWSSDPFENFRYFREITENGDQVKTREMVPHLPGGMSVEDVNRVKELEFLRRELAKYKALKLTPEQKKQLGQPDFGEEFSKGDWTIFNFFSNQLDRLTNYGGTLLGTSSPTKIEEINNKDLPSARSKPLKSKSKKKNIKRKSSTDISCSIPKDSTSQSTSSQCGIADECESDSSSGSSRGYNYQFNKRKVNRNCTYDDESETSTDSNRSYIIKSESIIISLENELKAKESEVDELKSLSRDLKYSLQNRDMQIKNLKESLAKTQLNLQNTIDQRNNELDEWRQKLENSRNLIELMNRKLEEKRHQCYELVQEINHLKQDNNLQGLRTERDSLAKKLDEVAKLVKNAGNYGAGIEGMKALIRERNDLIEWKRQFEVHYSDQEYEIDRLNKLINRIEEERETQRLEMSRITEELEEELRNKSDEIDYYQEQINHYKEHTKQLKRELEKNNEAKEKDSMSDRDLDSTFAMYLKKSSEQIDQLSTALHGAGNDVEKSQKEIDILKKQISQSLYNEKLYQSQWEECQKQIDSQINEIEKLRQYNDKLNKDIQNNVNLKYELNEMTSKVASLQKEHSNLTNKLKHLNECLKAKNYEVISLQEEKQNLEKKIASILAELEEKNSKINLLEQENSEIYKKLQDTEKDVKEVSEEIQSIKYNDEKILQIKMLEQQLIKRSKEKSKLEDAVKDLRKEYTECKNLNKQLEDNLTNKSNQIIIIKRDIKRLTSDLSDNIYSDGSIIKFPDKFHESLSILMKHDELDSCNEKGSTDFNDIDCDNIKDREDSTSKALNNSDTDQLINSIVRENKDSAMKDDRAMLEEIKQNYKAALKPMLKNLSSCVAKKFDPQLFDNESGFISEGISSIKSPNDINNYHHHQLDSIPTYLNTIKLNQANQPDFNNDLSDNQSKNKHDDNRHNILSKYNNDKSRQRNIQFINSCCRRLNKKY</sequence>
<dbReference type="PANTHER" id="PTHR32083">
    <property type="entry name" value="CILIA AND FLAGELLA-ASSOCIATED PROTEIN 58-RELATED"/>
    <property type="match status" value="1"/>
</dbReference>
<feature type="region of interest" description="Disordered" evidence="3">
    <location>
        <begin position="933"/>
        <end position="963"/>
    </location>
</feature>
<feature type="coiled-coil region" evidence="2">
    <location>
        <begin position="423"/>
        <end position="500"/>
    </location>
</feature>
<protein>
    <submittedName>
        <fullName evidence="4">Uncharacterized protein</fullName>
    </submittedName>
</protein>
<evidence type="ECO:0000256" key="3">
    <source>
        <dbReference type="SAM" id="MobiDB-lite"/>
    </source>
</evidence>
<dbReference type="Gene3D" id="1.10.287.1490">
    <property type="match status" value="1"/>
</dbReference>
<feature type="region of interest" description="Disordered" evidence="3">
    <location>
        <begin position="163"/>
        <end position="228"/>
    </location>
</feature>
<proteinExistence type="predicted"/>
<name>A0AAV7HWR7_COTGL</name>
<gene>
    <name evidence="4" type="ORF">KQX54_003869</name>
</gene>